<name>A0A9D2CZD8_9FIRM</name>
<proteinExistence type="predicted"/>
<dbReference type="EMBL" id="DXCL01000026">
    <property type="protein sequence ID" value="HIZ03682.1"/>
    <property type="molecule type" value="Genomic_DNA"/>
</dbReference>
<evidence type="ECO:0000313" key="3">
    <source>
        <dbReference type="Proteomes" id="UP000824132"/>
    </source>
</evidence>
<gene>
    <name evidence="2" type="ORF">H9727_05290</name>
</gene>
<evidence type="ECO:0000313" key="2">
    <source>
        <dbReference type="EMBL" id="HIZ03682.1"/>
    </source>
</evidence>
<dbReference type="AlphaFoldDB" id="A0A9D2CZD8"/>
<sequence>MSKRTTDLTEEEKDAQAPSNKRIITIDSRAIDEAITRLRRPYGLLAKAGIETDGMRPRDAWNAVNELRKAESAARRREREEKRAKAKPVKKVKTASARTSPKAKKTREIAVVPALSASNVNAANNNSHFNRGDNTVKSYEAYAAEINGWDIPVSKKEKLIADLHKRFEEQLSMDARYVPWTVAGPARYPAQKMNALADRRMKASADFVNWFDGIRENVKNSKIQYKDDRKEKARREEEHFNNMMRGVAHPDAAMVGYWLMPIAQYDPKRYAELYEKYDKDYRFRKNTSAAKLYQMVKDGKYTGVKPPKKLYESDSYNAYQKRIQSGERVFIKFTIKPKPQMVYAMKRRGWHWNALEGAWSVPVDKYDAKFVKGIEENYKKYL</sequence>
<protein>
    <submittedName>
        <fullName evidence="2">Uncharacterized protein</fullName>
    </submittedName>
</protein>
<reference evidence="2" key="2">
    <citation type="submission" date="2021-04" db="EMBL/GenBank/DDBJ databases">
        <authorList>
            <person name="Gilroy R."/>
        </authorList>
    </citation>
    <scope>NUCLEOTIDE SEQUENCE</scope>
    <source>
        <strain evidence="2">CHK187-5294</strain>
    </source>
</reference>
<accession>A0A9D2CZD8</accession>
<feature type="compositionally biased region" description="Basic residues" evidence="1">
    <location>
        <begin position="84"/>
        <end position="93"/>
    </location>
</feature>
<reference evidence="2" key="1">
    <citation type="journal article" date="2021" name="PeerJ">
        <title>Extensive microbial diversity within the chicken gut microbiome revealed by metagenomics and culture.</title>
        <authorList>
            <person name="Gilroy R."/>
            <person name="Ravi A."/>
            <person name="Getino M."/>
            <person name="Pursley I."/>
            <person name="Horton D.L."/>
            <person name="Alikhan N.F."/>
            <person name="Baker D."/>
            <person name="Gharbi K."/>
            <person name="Hall N."/>
            <person name="Watson M."/>
            <person name="Adriaenssens E.M."/>
            <person name="Foster-Nyarko E."/>
            <person name="Jarju S."/>
            <person name="Secka A."/>
            <person name="Antonio M."/>
            <person name="Oren A."/>
            <person name="Chaudhuri R.R."/>
            <person name="La Ragione R."/>
            <person name="Hildebrand F."/>
            <person name="Pallen M.J."/>
        </authorList>
    </citation>
    <scope>NUCLEOTIDE SEQUENCE</scope>
    <source>
        <strain evidence="2">CHK187-5294</strain>
    </source>
</reference>
<feature type="region of interest" description="Disordered" evidence="1">
    <location>
        <begin position="72"/>
        <end position="106"/>
    </location>
</feature>
<evidence type="ECO:0000256" key="1">
    <source>
        <dbReference type="SAM" id="MobiDB-lite"/>
    </source>
</evidence>
<feature type="compositionally biased region" description="Basic and acidic residues" evidence="1">
    <location>
        <begin position="72"/>
        <end position="83"/>
    </location>
</feature>
<comment type="caution">
    <text evidence="2">The sequence shown here is derived from an EMBL/GenBank/DDBJ whole genome shotgun (WGS) entry which is preliminary data.</text>
</comment>
<dbReference type="Proteomes" id="UP000824132">
    <property type="component" value="Unassembled WGS sequence"/>
</dbReference>
<organism evidence="2 3">
    <name type="scientific">Candidatus Borkfalkia avistercoris</name>
    <dbReference type="NCBI Taxonomy" id="2838504"/>
    <lineage>
        <taxon>Bacteria</taxon>
        <taxon>Bacillati</taxon>
        <taxon>Bacillota</taxon>
        <taxon>Clostridia</taxon>
        <taxon>Christensenellales</taxon>
        <taxon>Christensenellaceae</taxon>
        <taxon>Candidatus Borkfalkia</taxon>
    </lineage>
</organism>
<feature type="region of interest" description="Disordered" evidence="1">
    <location>
        <begin position="1"/>
        <end position="20"/>
    </location>
</feature>